<dbReference type="RefSeq" id="WP_286347126.1">
    <property type="nucleotide sequence ID" value="NZ_AP027733.1"/>
</dbReference>
<protein>
    <recommendedName>
        <fullName evidence="3">AIM24 family protein</fullName>
    </recommendedName>
</protein>
<geneLocation type="plasmid" evidence="1 2">
    <name>pNBRC108728a</name>
</geneLocation>
<name>A0ABM8GWH6_9MICO</name>
<organism evidence="1 2">
    <name type="scientific">Frondihabitans sucicola</name>
    <dbReference type="NCBI Taxonomy" id="1268041"/>
    <lineage>
        <taxon>Bacteria</taxon>
        <taxon>Bacillati</taxon>
        <taxon>Actinomycetota</taxon>
        <taxon>Actinomycetes</taxon>
        <taxon>Micrococcales</taxon>
        <taxon>Microbacteriaceae</taxon>
        <taxon>Frondihabitans</taxon>
    </lineage>
</organism>
<evidence type="ECO:0000313" key="2">
    <source>
        <dbReference type="Proteomes" id="UP001321486"/>
    </source>
</evidence>
<dbReference type="EMBL" id="AP027733">
    <property type="protein sequence ID" value="BDZ52844.1"/>
    <property type="molecule type" value="Genomic_DNA"/>
</dbReference>
<evidence type="ECO:0000313" key="1">
    <source>
        <dbReference type="EMBL" id="BDZ52844.1"/>
    </source>
</evidence>
<dbReference type="Proteomes" id="UP001321486">
    <property type="component" value="Plasmid pNBRC108728a"/>
</dbReference>
<keyword evidence="2" id="KW-1185">Reference proteome</keyword>
<accession>A0ABM8GWH6</accession>
<reference evidence="2" key="1">
    <citation type="journal article" date="2019" name="Int. J. Syst. Evol. Microbiol.">
        <title>The Global Catalogue of Microorganisms (GCM) 10K type strain sequencing project: providing services to taxonomists for standard genome sequencing and annotation.</title>
        <authorList>
            <consortium name="The Broad Institute Genomics Platform"/>
            <consortium name="The Broad Institute Genome Sequencing Center for Infectious Disease"/>
            <person name="Wu L."/>
            <person name="Ma J."/>
        </authorList>
    </citation>
    <scope>NUCLEOTIDE SEQUENCE [LARGE SCALE GENOMIC DNA]</scope>
    <source>
        <strain evidence="2">NBRC 108728</strain>
    </source>
</reference>
<evidence type="ECO:0008006" key="3">
    <source>
        <dbReference type="Google" id="ProtNLM"/>
    </source>
</evidence>
<proteinExistence type="predicted"/>
<sequence>MSTIIRTDSEIAEDMIFAAAGITDVDLYDFDYPEGVAATRKALRNGRGQSAGQIRRVLIGWPSVPAASDADGFELVGPSDGRPLVVENFRSPMGMKVISGHVILFMQSESGNAVEVMPGAKATIVSLGGLKTTVTAAAGSIVSLHAFDGTIQHATGGISTTRATVWGPREGSADVTVTGEAKQLR</sequence>
<gene>
    <name evidence="1" type="ORF">GCM10025867_50850</name>
</gene>
<keyword evidence="1" id="KW-0614">Plasmid</keyword>